<evidence type="ECO:0000313" key="4">
    <source>
        <dbReference type="Proteomes" id="UP000244338"/>
    </source>
</evidence>
<organism evidence="3 4">
    <name type="scientific">Candidatus Carbonibacillus altaicus</name>
    <dbReference type="NCBI Taxonomy" id="2163959"/>
    <lineage>
        <taxon>Bacteria</taxon>
        <taxon>Bacillati</taxon>
        <taxon>Bacillota</taxon>
        <taxon>Bacilli</taxon>
        <taxon>Bacillales</taxon>
        <taxon>Candidatus Carbonibacillus</taxon>
    </lineage>
</organism>
<protein>
    <submittedName>
        <fullName evidence="3">Uncharacterized protein</fullName>
    </submittedName>
</protein>
<dbReference type="Proteomes" id="UP000244338">
    <property type="component" value="Unassembled WGS sequence"/>
</dbReference>
<evidence type="ECO:0000313" key="3">
    <source>
        <dbReference type="EMBL" id="PTQ56329.1"/>
    </source>
</evidence>
<reference evidence="4" key="1">
    <citation type="journal article" date="2018" name="Sci. Rep.">
        <title>Lignite coal burning seam in the remote Altai Mountains harbors a hydrogen-driven thermophilic microbial community.</title>
        <authorList>
            <person name="Kadnikov V.V."/>
            <person name="Mardanov A.V."/>
            <person name="Ivasenko D.A."/>
            <person name="Antsiferov D.V."/>
            <person name="Beletsky A.V."/>
            <person name="Karnachuk O.V."/>
            <person name="Ravin N.V."/>
        </authorList>
    </citation>
    <scope>NUCLEOTIDE SEQUENCE [LARGE SCALE GENOMIC DNA]</scope>
</reference>
<evidence type="ECO:0000256" key="1">
    <source>
        <dbReference type="SAM" id="MobiDB-lite"/>
    </source>
</evidence>
<feature type="region of interest" description="Disordered" evidence="1">
    <location>
        <begin position="290"/>
        <end position="310"/>
    </location>
</feature>
<gene>
    <name evidence="3" type="ORF">BSOLF_0364</name>
    <name evidence="2" type="ORF">BSOLF_1731</name>
</gene>
<dbReference type="EMBL" id="PEBX01000085">
    <property type="protein sequence ID" value="PTQ55661.1"/>
    <property type="molecule type" value="Genomic_DNA"/>
</dbReference>
<comment type="caution">
    <text evidence="3">The sequence shown here is derived from an EMBL/GenBank/DDBJ whole genome shotgun (WGS) entry which is preliminary data.</text>
</comment>
<dbReference type="InterPro" id="IPR024562">
    <property type="entry name" value="YqhG"/>
</dbReference>
<feature type="region of interest" description="Disordered" evidence="1">
    <location>
        <begin position="96"/>
        <end position="122"/>
    </location>
</feature>
<feature type="compositionally biased region" description="Polar residues" evidence="1">
    <location>
        <begin position="96"/>
        <end position="106"/>
    </location>
</feature>
<dbReference type="EMBL" id="PEBX01000033">
    <property type="protein sequence ID" value="PTQ56329.1"/>
    <property type="molecule type" value="Genomic_DNA"/>
</dbReference>
<sequence>MTEATLFQLARTYFELSGSTILEEEPPRRLTVELSQEADQALGYRPFYWSYITLMRMKPELLKKTYRFWDEPGSTSITPTSTDQKVRTVDDQAVTDQQPNATTQKVRTADRHPTVPSATGHEAPSIVPLPGFHQQEEWLSFGSPRLYRLFEAMMDHGRYTSLYASNPRSGRLTPHLLVIYTIAQVGAHRKESIESYLIRLTDLALRPVDPVELFAKENLSPHPPHYTALLPRMFHPKSALSRSHEAIQSIIEERLQPWVREAEEKLTNELARLKTYYDTLRDHLLQKGETVERKKRKGKPMTRTPDEVERAREARMQELEEAYKMRKAELEALYTPRILVELEQIALLYLD</sequence>
<dbReference type="Pfam" id="PF11079">
    <property type="entry name" value="YqhG"/>
    <property type="match status" value="2"/>
</dbReference>
<accession>A0A2R6Y0W9</accession>
<proteinExistence type="predicted"/>
<reference evidence="3" key="2">
    <citation type="journal article" date="2018" name="Sci. Rep.">
        <title>Lignite coal burning seam in the remote Altai Mountains harbors a hydrogen-driven thermophilic microbial community.</title>
        <authorList>
            <person name="Kadnikov V.V."/>
            <person name="Mardanov A.V."/>
            <person name="Ivasenko D.A."/>
            <person name="Beletsky A.V."/>
            <person name="Karnachuk O.V."/>
            <person name="Ravin N.V."/>
        </authorList>
    </citation>
    <scope>NUCLEOTIDE SEQUENCE</scope>
    <source>
        <strain evidence="3">AL32</strain>
    </source>
</reference>
<name>A0A2R6Y0W9_9BACL</name>
<dbReference type="AlphaFoldDB" id="A0A2R6Y0W9"/>
<evidence type="ECO:0000313" key="2">
    <source>
        <dbReference type="EMBL" id="PTQ55661.1"/>
    </source>
</evidence>